<evidence type="ECO:0000313" key="2">
    <source>
        <dbReference type="EMBL" id="MBF0967548.1"/>
    </source>
</evidence>
<gene>
    <name evidence="2" type="ORF">HXK09_10560</name>
</gene>
<evidence type="ECO:0000256" key="1">
    <source>
        <dbReference type="SAM" id="MobiDB-lite"/>
    </source>
</evidence>
<feature type="compositionally biased region" description="Basic and acidic residues" evidence="1">
    <location>
        <begin position="201"/>
        <end position="218"/>
    </location>
</feature>
<comment type="caution">
    <text evidence="2">The sequence shown here is derived from an EMBL/GenBank/DDBJ whole genome shotgun (WGS) entry which is preliminary data.</text>
</comment>
<dbReference type="Proteomes" id="UP000759246">
    <property type="component" value="Unassembled WGS sequence"/>
</dbReference>
<dbReference type="EMBL" id="JABZGF010000549">
    <property type="protein sequence ID" value="MBF0967548.1"/>
    <property type="molecule type" value="Genomic_DNA"/>
</dbReference>
<sequence>MDGFEKGYSFYAESFGPAFAAQMGDAWVGEVETAIETLERDLNKFSASAKTIDTLSGDIAEIWHADTFNIDAVLKGAKLRAEVPRVTDFAAPDIVVKAGDAVISKYQVKYYQDGAHSAMAQAKSFLEASKTPGTSSGAVRAIAAGTDQYDAVYKGMKRLIPEGQGAEAVRALDRKIYKEAVTRPEQVGRLEETRASLSESVRQDGVESKTLSREASKELARDVKQGKVELASKGVSTEELVKLDHVMRSSLKVGVTAALIAMAVKAAPIICAAVHDLASGEGADVDQLLSDTGDVAKFGFESFVSGTISAALTESIKSGLLGEAVKGVSPGVVALATVLAGIALKDGVKLAKGEISQAQFAEDIFQKSYYAVFALGGGTLVQGLIPIPA</sequence>
<organism evidence="2 3">
    <name type="scientific">Actinomyces bouchesdurhonensis</name>
    <dbReference type="NCBI Taxonomy" id="1852361"/>
    <lineage>
        <taxon>Bacteria</taxon>
        <taxon>Bacillati</taxon>
        <taxon>Actinomycetota</taxon>
        <taxon>Actinomycetes</taxon>
        <taxon>Actinomycetales</taxon>
        <taxon>Actinomycetaceae</taxon>
        <taxon>Actinomyces</taxon>
    </lineage>
</organism>
<dbReference type="AlphaFoldDB" id="A0A929RR22"/>
<evidence type="ECO:0000313" key="3">
    <source>
        <dbReference type="Proteomes" id="UP000759246"/>
    </source>
</evidence>
<protein>
    <submittedName>
        <fullName evidence="2">Uncharacterized protein</fullName>
    </submittedName>
</protein>
<name>A0A929RR22_9ACTO</name>
<feature type="region of interest" description="Disordered" evidence="1">
    <location>
        <begin position="193"/>
        <end position="218"/>
    </location>
</feature>
<proteinExistence type="predicted"/>
<accession>A0A929RR22</accession>
<reference evidence="2" key="1">
    <citation type="submission" date="2020-04" db="EMBL/GenBank/DDBJ databases">
        <title>Deep metagenomics examines the oral microbiome during advanced dental caries in children, revealing novel taxa and co-occurrences with host molecules.</title>
        <authorList>
            <person name="Baker J.L."/>
            <person name="Morton J.T."/>
            <person name="Dinis M."/>
            <person name="Alvarez R."/>
            <person name="Tran N.C."/>
            <person name="Knight R."/>
            <person name="Edlund A."/>
        </authorList>
    </citation>
    <scope>NUCLEOTIDE SEQUENCE</scope>
    <source>
        <strain evidence="2">JCVI_30_bin.13</strain>
    </source>
</reference>
<feature type="non-terminal residue" evidence="2">
    <location>
        <position position="389"/>
    </location>
</feature>